<evidence type="ECO:0000256" key="3">
    <source>
        <dbReference type="ARBA" id="ARBA00022517"/>
    </source>
</evidence>
<keyword evidence="8" id="KW-1185">Reference proteome</keyword>
<dbReference type="PIRSF" id="PIRSF017302">
    <property type="entry name" value="Gltscr2"/>
    <property type="match status" value="1"/>
</dbReference>
<dbReference type="GO" id="GO:0000027">
    <property type="term" value="P:ribosomal large subunit assembly"/>
    <property type="evidence" value="ECO:0007669"/>
    <property type="project" value="UniProtKB-UniRule"/>
</dbReference>
<feature type="region of interest" description="Disordered" evidence="6">
    <location>
        <begin position="169"/>
        <end position="190"/>
    </location>
</feature>
<keyword evidence="4 5" id="KW-0539">Nucleus</keyword>
<dbReference type="Pfam" id="PF07767">
    <property type="entry name" value="Nop53"/>
    <property type="match status" value="1"/>
</dbReference>
<name>A0AAD7NFW6_9AGAR</name>
<organism evidence="7 8">
    <name type="scientific">Mycena maculata</name>
    <dbReference type="NCBI Taxonomy" id="230809"/>
    <lineage>
        <taxon>Eukaryota</taxon>
        <taxon>Fungi</taxon>
        <taxon>Dikarya</taxon>
        <taxon>Basidiomycota</taxon>
        <taxon>Agaricomycotina</taxon>
        <taxon>Agaricomycetes</taxon>
        <taxon>Agaricomycetidae</taxon>
        <taxon>Agaricales</taxon>
        <taxon>Marasmiineae</taxon>
        <taxon>Mycenaceae</taxon>
        <taxon>Mycena</taxon>
    </lineage>
</organism>
<feature type="region of interest" description="Disordered" evidence="6">
    <location>
        <begin position="106"/>
        <end position="149"/>
    </location>
</feature>
<keyword evidence="3 5" id="KW-0690">Ribosome biogenesis</keyword>
<comment type="caution">
    <text evidence="7">The sequence shown here is derived from an EMBL/GenBank/DDBJ whole genome shotgun (WGS) entry which is preliminary data.</text>
</comment>
<protein>
    <recommendedName>
        <fullName evidence="2 5">Ribosome biogenesis protein NOP53</fullName>
    </recommendedName>
</protein>
<gene>
    <name evidence="7" type="ORF">DFH07DRAFT_1024425</name>
</gene>
<feature type="compositionally biased region" description="Basic residues" evidence="6">
    <location>
        <begin position="29"/>
        <end position="38"/>
    </location>
</feature>
<dbReference type="GO" id="GO:0005654">
    <property type="term" value="C:nucleoplasm"/>
    <property type="evidence" value="ECO:0007669"/>
    <property type="project" value="UniProtKB-SubCell"/>
</dbReference>
<feature type="compositionally biased region" description="Basic residues" evidence="6">
    <location>
        <begin position="131"/>
        <end position="140"/>
    </location>
</feature>
<evidence type="ECO:0000256" key="5">
    <source>
        <dbReference type="PIRNR" id="PIRNR017302"/>
    </source>
</evidence>
<comment type="function">
    <text evidence="5">May play a role in ribosome biogenesis.</text>
</comment>
<feature type="compositionally biased region" description="Polar residues" evidence="6">
    <location>
        <begin position="17"/>
        <end position="28"/>
    </location>
</feature>
<evidence type="ECO:0000256" key="4">
    <source>
        <dbReference type="ARBA" id="ARBA00023242"/>
    </source>
</evidence>
<feature type="region of interest" description="Disordered" evidence="6">
    <location>
        <begin position="1"/>
        <end position="40"/>
    </location>
</feature>
<accession>A0AAD7NFW6</accession>
<dbReference type="EMBL" id="JARJLG010000055">
    <property type="protein sequence ID" value="KAJ7758517.1"/>
    <property type="molecule type" value="Genomic_DNA"/>
</dbReference>
<dbReference type="AlphaFoldDB" id="A0AAD7NFW6"/>
<dbReference type="PANTHER" id="PTHR14211">
    <property type="entry name" value="GLIOMA SUPPRESSOR CANDIDATE REGION GENE 2"/>
    <property type="match status" value="1"/>
</dbReference>
<comment type="subcellular location">
    <subcellularLocation>
        <location evidence="5">Nucleus</location>
        <location evidence="5">Nucleolus</location>
    </subcellularLocation>
    <subcellularLocation>
        <location evidence="5">Nucleus</location>
        <location evidence="5">Nucleoplasm</location>
    </subcellularLocation>
</comment>
<evidence type="ECO:0000313" key="7">
    <source>
        <dbReference type="EMBL" id="KAJ7758517.1"/>
    </source>
</evidence>
<evidence type="ECO:0000256" key="2">
    <source>
        <dbReference type="ARBA" id="ARBA00018339"/>
    </source>
</evidence>
<evidence type="ECO:0000313" key="8">
    <source>
        <dbReference type="Proteomes" id="UP001215280"/>
    </source>
</evidence>
<reference evidence="7" key="1">
    <citation type="submission" date="2023-03" db="EMBL/GenBank/DDBJ databases">
        <title>Massive genome expansion in bonnet fungi (Mycena s.s.) driven by repeated elements and novel gene families across ecological guilds.</title>
        <authorList>
            <consortium name="Lawrence Berkeley National Laboratory"/>
            <person name="Harder C.B."/>
            <person name="Miyauchi S."/>
            <person name="Viragh M."/>
            <person name="Kuo A."/>
            <person name="Thoen E."/>
            <person name="Andreopoulos B."/>
            <person name="Lu D."/>
            <person name="Skrede I."/>
            <person name="Drula E."/>
            <person name="Henrissat B."/>
            <person name="Morin E."/>
            <person name="Kohler A."/>
            <person name="Barry K."/>
            <person name="LaButti K."/>
            <person name="Morin E."/>
            <person name="Salamov A."/>
            <person name="Lipzen A."/>
            <person name="Mereny Z."/>
            <person name="Hegedus B."/>
            <person name="Baldrian P."/>
            <person name="Stursova M."/>
            <person name="Weitz H."/>
            <person name="Taylor A."/>
            <person name="Grigoriev I.V."/>
            <person name="Nagy L.G."/>
            <person name="Martin F."/>
            <person name="Kauserud H."/>
        </authorList>
    </citation>
    <scope>NUCLEOTIDE SEQUENCE</scope>
    <source>
        <strain evidence="7">CBHHK188m</strain>
    </source>
</reference>
<dbReference type="GO" id="GO:0005730">
    <property type="term" value="C:nucleolus"/>
    <property type="evidence" value="ECO:0007669"/>
    <property type="project" value="UniProtKB-SubCell"/>
</dbReference>
<dbReference type="PANTHER" id="PTHR14211:SF7">
    <property type="entry name" value="RIBOSOME BIOGENESIS PROTEIN NOP53"/>
    <property type="match status" value="1"/>
</dbReference>
<sequence length="444" mass="49892">MPAIKATQGEASKKSARSSLGAPSQHNQPSRKGKKAWRKNVDIQEVEAGIEELRAEERATGTFLHKQQDDQLFVIDVKGDEKIRNTLPKFKVSELTSTKILAQRSAVPAVVSRTTAKKRKSPLSSEDKNRLLRISKRPRKGPFNSIVDPTEFGAGSATFELSEAVKSSGAYDPWAPAPEPEEIKDGLETVQPKKVKVPVHGHPRDKIEIPAILEPHQGTSYNPPADAHHELLLKAHEIEEKRVEKAVKLAETKAKFEQAKLEEPTLGVPSGMKVDDLVPVDNEEAAATEELAPKKMPVRKTKSQRNKAAKVLAQKRALAEKARKKNEFVIINSFKLLRRTTDKTFSAREQAHALRRVALQEKLKRGLAGQKLGKHKVPVEEVDVQLGEDLSESLRALKPEGNLFRDRFTSLQQRALIEPRVPVLPKRRRNRIIEYEKHAWKRFE</sequence>
<dbReference type="GO" id="GO:0006364">
    <property type="term" value="P:rRNA processing"/>
    <property type="evidence" value="ECO:0007669"/>
    <property type="project" value="TreeGrafter"/>
</dbReference>
<proteinExistence type="inferred from homology"/>
<dbReference type="Proteomes" id="UP001215280">
    <property type="component" value="Unassembled WGS sequence"/>
</dbReference>
<evidence type="ECO:0000256" key="6">
    <source>
        <dbReference type="SAM" id="MobiDB-lite"/>
    </source>
</evidence>
<comment type="similarity">
    <text evidence="1 5">Belongs to the NOP53 family.</text>
</comment>
<dbReference type="InterPro" id="IPR011687">
    <property type="entry name" value="Nop53/GLTSCR2"/>
</dbReference>
<evidence type="ECO:0000256" key="1">
    <source>
        <dbReference type="ARBA" id="ARBA00008838"/>
    </source>
</evidence>
<dbReference type="GO" id="GO:0008097">
    <property type="term" value="F:5S rRNA binding"/>
    <property type="evidence" value="ECO:0007669"/>
    <property type="project" value="TreeGrafter"/>
</dbReference>